<accession>A0A7W7ZCB2</accession>
<dbReference type="SUPFAM" id="SSF141523">
    <property type="entry name" value="L,D-transpeptidase catalytic domain-like"/>
    <property type="match status" value="1"/>
</dbReference>
<evidence type="ECO:0000256" key="4">
    <source>
        <dbReference type="ARBA" id="ARBA00022960"/>
    </source>
</evidence>
<keyword evidence="3" id="KW-0808">Transferase</keyword>
<evidence type="ECO:0000256" key="5">
    <source>
        <dbReference type="ARBA" id="ARBA00022984"/>
    </source>
</evidence>
<evidence type="ECO:0000256" key="6">
    <source>
        <dbReference type="ARBA" id="ARBA00023316"/>
    </source>
</evidence>
<evidence type="ECO:0000313" key="10">
    <source>
        <dbReference type="Proteomes" id="UP000540989"/>
    </source>
</evidence>
<keyword evidence="5 7" id="KW-0573">Peptidoglycan synthesis</keyword>
<dbReference type="EMBL" id="JACHIP010000002">
    <property type="protein sequence ID" value="MBB5057203.1"/>
    <property type="molecule type" value="Genomic_DNA"/>
</dbReference>
<evidence type="ECO:0000256" key="7">
    <source>
        <dbReference type="PROSITE-ProRule" id="PRU01373"/>
    </source>
</evidence>
<comment type="similarity">
    <text evidence="2">Belongs to the YkuD family.</text>
</comment>
<comment type="pathway">
    <text evidence="1 7">Cell wall biogenesis; peptidoglycan biosynthesis.</text>
</comment>
<dbReference type="PROSITE" id="PS52029">
    <property type="entry name" value="LD_TPASE"/>
    <property type="match status" value="1"/>
</dbReference>
<feature type="domain" description="L,D-TPase catalytic" evidence="8">
    <location>
        <begin position="1"/>
        <end position="126"/>
    </location>
</feature>
<feature type="active site" description="Proton donor/acceptor" evidence="7">
    <location>
        <position position="80"/>
    </location>
</feature>
<dbReference type="UniPathway" id="UPA00219"/>
<dbReference type="GO" id="GO:0071555">
    <property type="term" value="P:cell wall organization"/>
    <property type="evidence" value="ECO:0007669"/>
    <property type="project" value="UniProtKB-UniRule"/>
</dbReference>
<dbReference type="GO" id="GO:0008360">
    <property type="term" value="P:regulation of cell shape"/>
    <property type="evidence" value="ECO:0007669"/>
    <property type="project" value="UniProtKB-UniRule"/>
</dbReference>
<evidence type="ECO:0000256" key="2">
    <source>
        <dbReference type="ARBA" id="ARBA00005992"/>
    </source>
</evidence>
<gene>
    <name evidence="9" type="ORF">HDF16_001888</name>
</gene>
<reference evidence="9 10" key="1">
    <citation type="submission" date="2020-08" db="EMBL/GenBank/DDBJ databases">
        <title>Genomic Encyclopedia of Type Strains, Phase IV (KMG-V): Genome sequencing to study the core and pangenomes of soil and plant-associated prokaryotes.</title>
        <authorList>
            <person name="Whitman W."/>
        </authorList>
    </citation>
    <scope>NUCLEOTIDE SEQUENCE [LARGE SCALE GENOMIC DNA]</scope>
    <source>
        <strain evidence="9 10">M8UP14</strain>
    </source>
</reference>
<dbReference type="InterPro" id="IPR038063">
    <property type="entry name" value="Transpep_catalytic_dom"/>
</dbReference>
<dbReference type="InterPro" id="IPR005490">
    <property type="entry name" value="LD_TPept_cat_dom"/>
</dbReference>
<evidence type="ECO:0000259" key="8">
    <source>
        <dbReference type="PROSITE" id="PS52029"/>
    </source>
</evidence>
<name>A0A7W7ZCB2_9BACT</name>
<evidence type="ECO:0000256" key="1">
    <source>
        <dbReference type="ARBA" id="ARBA00004752"/>
    </source>
</evidence>
<dbReference type="Pfam" id="PF03734">
    <property type="entry name" value="YkuD"/>
    <property type="match status" value="1"/>
</dbReference>
<sequence>MTLFEQGQPIKTYRVALGRGGPGQKLQAGDNKVPEGIYTIAGRNPKSAFHRALRMSYPLPEQEIQARQRGVPVGGDIMIHGIRNGFGWIGSMQRRVDWTKGCIAVDDEEIEEIWRVVPDGTPVEIRP</sequence>
<keyword evidence="10" id="KW-1185">Reference proteome</keyword>
<dbReference type="GO" id="GO:0004180">
    <property type="term" value="F:carboxypeptidase activity"/>
    <property type="evidence" value="ECO:0007669"/>
    <property type="project" value="UniProtKB-ARBA"/>
</dbReference>
<protein>
    <submittedName>
        <fullName evidence="9">Murein L,D-transpeptidase YafK</fullName>
    </submittedName>
</protein>
<evidence type="ECO:0000313" key="9">
    <source>
        <dbReference type="EMBL" id="MBB5057203.1"/>
    </source>
</evidence>
<dbReference type="GO" id="GO:0009252">
    <property type="term" value="P:peptidoglycan biosynthetic process"/>
    <property type="evidence" value="ECO:0007669"/>
    <property type="project" value="UniProtKB-UniPathway"/>
</dbReference>
<dbReference type="CDD" id="cd16913">
    <property type="entry name" value="YkuD_like"/>
    <property type="match status" value="1"/>
</dbReference>
<dbReference type="Gene3D" id="2.40.440.10">
    <property type="entry name" value="L,D-transpeptidase catalytic domain-like"/>
    <property type="match status" value="1"/>
</dbReference>
<evidence type="ECO:0000256" key="3">
    <source>
        <dbReference type="ARBA" id="ARBA00022679"/>
    </source>
</evidence>
<dbReference type="GO" id="GO:0016740">
    <property type="term" value="F:transferase activity"/>
    <property type="evidence" value="ECO:0007669"/>
    <property type="project" value="UniProtKB-KW"/>
</dbReference>
<dbReference type="PANTHER" id="PTHR36699">
    <property type="entry name" value="LD-TRANSPEPTIDASE"/>
    <property type="match status" value="1"/>
</dbReference>
<dbReference type="Proteomes" id="UP000540989">
    <property type="component" value="Unassembled WGS sequence"/>
</dbReference>
<organism evidence="9 10">
    <name type="scientific">Granulicella aggregans</name>
    <dbReference type="NCBI Taxonomy" id="474949"/>
    <lineage>
        <taxon>Bacteria</taxon>
        <taxon>Pseudomonadati</taxon>
        <taxon>Acidobacteriota</taxon>
        <taxon>Terriglobia</taxon>
        <taxon>Terriglobales</taxon>
        <taxon>Acidobacteriaceae</taxon>
        <taxon>Granulicella</taxon>
    </lineage>
</organism>
<comment type="caution">
    <text evidence="9">The sequence shown here is derived from an EMBL/GenBank/DDBJ whole genome shotgun (WGS) entry which is preliminary data.</text>
</comment>
<dbReference type="AlphaFoldDB" id="A0A7W7ZCB2"/>
<dbReference type="PANTHER" id="PTHR36699:SF1">
    <property type="entry name" value="L,D-TRANSPEPTIDASE YAFK-RELATED"/>
    <property type="match status" value="1"/>
</dbReference>
<proteinExistence type="inferred from homology"/>
<keyword evidence="4 7" id="KW-0133">Cell shape</keyword>
<feature type="active site" description="Nucleophile" evidence="7">
    <location>
        <position position="102"/>
    </location>
</feature>
<keyword evidence="6 7" id="KW-0961">Cell wall biogenesis/degradation</keyword>